<feature type="transmembrane region" description="Helical" evidence="10">
    <location>
        <begin position="345"/>
        <end position="364"/>
    </location>
</feature>
<feature type="transmembrane region" description="Helical" evidence="10">
    <location>
        <begin position="397"/>
        <end position="417"/>
    </location>
</feature>
<evidence type="ECO:0000256" key="2">
    <source>
        <dbReference type="ARBA" id="ARBA00008807"/>
    </source>
</evidence>
<evidence type="ECO:0000256" key="3">
    <source>
        <dbReference type="ARBA" id="ARBA00022448"/>
    </source>
</evidence>
<reference evidence="11" key="1">
    <citation type="submission" date="2017-09" db="EMBL/GenBank/DDBJ databases">
        <title>Polyketide synthases of a Diaporthe helianthi virulent isolate.</title>
        <authorList>
            <person name="Baroncelli R."/>
        </authorList>
    </citation>
    <scope>NUCLEOTIDE SEQUENCE [LARGE SCALE GENOMIC DNA]</scope>
    <source>
        <strain evidence="11">7/96</strain>
    </source>
</reference>
<dbReference type="GO" id="GO:0015031">
    <property type="term" value="P:protein transport"/>
    <property type="evidence" value="ECO:0007669"/>
    <property type="project" value="UniProtKB-KW"/>
</dbReference>
<keyword evidence="7 10" id="KW-1133">Transmembrane helix</keyword>
<feature type="region of interest" description="Disordered" evidence="9">
    <location>
        <begin position="1"/>
        <end position="33"/>
    </location>
</feature>
<feature type="transmembrane region" description="Helical" evidence="10">
    <location>
        <begin position="624"/>
        <end position="641"/>
    </location>
</feature>
<dbReference type="GO" id="GO:0016020">
    <property type="term" value="C:membrane"/>
    <property type="evidence" value="ECO:0007669"/>
    <property type="project" value="UniProtKB-SubCell"/>
</dbReference>
<comment type="caution">
    <text evidence="11">The sequence shown here is derived from an EMBL/GenBank/DDBJ whole genome shotgun (WGS) entry which is preliminary data.</text>
</comment>
<feature type="transmembrane region" description="Helical" evidence="10">
    <location>
        <begin position="577"/>
        <end position="596"/>
    </location>
</feature>
<feature type="transmembrane region" description="Helical" evidence="10">
    <location>
        <begin position="198"/>
        <end position="217"/>
    </location>
</feature>
<accession>A0A2P5I9J6</accession>
<dbReference type="FunCoup" id="A0A2P5I9J6">
    <property type="interactions" value="95"/>
</dbReference>
<dbReference type="InterPro" id="IPR004813">
    <property type="entry name" value="OPT"/>
</dbReference>
<dbReference type="InParanoid" id="A0A2P5I9J6"/>
<dbReference type="EMBL" id="MAVT02000132">
    <property type="protein sequence ID" value="POS79179.1"/>
    <property type="molecule type" value="Genomic_DNA"/>
</dbReference>
<comment type="subcellular location">
    <subcellularLocation>
        <location evidence="1">Membrane</location>
        <topology evidence="1">Multi-pass membrane protein</topology>
    </subcellularLocation>
</comment>
<dbReference type="PANTHER" id="PTHR22601">
    <property type="entry name" value="ISP4 LIKE PROTEIN"/>
    <property type="match status" value="1"/>
</dbReference>
<proteinExistence type="inferred from homology"/>
<evidence type="ECO:0000256" key="1">
    <source>
        <dbReference type="ARBA" id="ARBA00004141"/>
    </source>
</evidence>
<keyword evidence="3" id="KW-0813">Transport</keyword>
<evidence type="ECO:0000313" key="12">
    <source>
        <dbReference type="Proteomes" id="UP000094444"/>
    </source>
</evidence>
<dbReference type="Proteomes" id="UP000094444">
    <property type="component" value="Unassembled WGS sequence"/>
</dbReference>
<keyword evidence="5" id="KW-0571">Peptide transport</keyword>
<protein>
    <submittedName>
        <fullName evidence="11">Sexual differentiation process protein isp4</fullName>
    </submittedName>
</protein>
<evidence type="ECO:0000256" key="8">
    <source>
        <dbReference type="ARBA" id="ARBA00023136"/>
    </source>
</evidence>
<evidence type="ECO:0000256" key="6">
    <source>
        <dbReference type="ARBA" id="ARBA00022927"/>
    </source>
</evidence>
<feature type="transmembrane region" description="Helical" evidence="10">
    <location>
        <begin position="653"/>
        <end position="675"/>
    </location>
</feature>
<evidence type="ECO:0000256" key="5">
    <source>
        <dbReference type="ARBA" id="ARBA00022856"/>
    </source>
</evidence>
<evidence type="ECO:0000256" key="7">
    <source>
        <dbReference type="ARBA" id="ARBA00022989"/>
    </source>
</evidence>
<comment type="similarity">
    <text evidence="2">Belongs to the oligopeptide OPT transporter family.</text>
</comment>
<evidence type="ECO:0000256" key="10">
    <source>
        <dbReference type="SAM" id="Phobius"/>
    </source>
</evidence>
<name>A0A2P5I9J6_DIAHE</name>
<keyword evidence="12" id="KW-1185">Reference proteome</keyword>
<dbReference type="NCBIfam" id="TIGR00728">
    <property type="entry name" value="OPT_sfam"/>
    <property type="match status" value="2"/>
</dbReference>
<dbReference type="InterPro" id="IPR004648">
    <property type="entry name" value="Oligpept_transpt"/>
</dbReference>
<evidence type="ECO:0000256" key="9">
    <source>
        <dbReference type="SAM" id="MobiDB-lite"/>
    </source>
</evidence>
<dbReference type="Pfam" id="PF03169">
    <property type="entry name" value="OPT"/>
    <property type="match status" value="1"/>
</dbReference>
<dbReference type="GO" id="GO:0035673">
    <property type="term" value="F:oligopeptide transmembrane transporter activity"/>
    <property type="evidence" value="ECO:0007669"/>
    <property type="project" value="InterPro"/>
</dbReference>
<feature type="transmembrane region" description="Helical" evidence="10">
    <location>
        <begin position="267"/>
        <end position="290"/>
    </location>
</feature>
<dbReference type="AlphaFoldDB" id="A0A2P5I9J6"/>
<feature type="transmembrane region" description="Helical" evidence="10">
    <location>
        <begin position="163"/>
        <end position="186"/>
    </location>
</feature>
<feature type="transmembrane region" description="Helical" evidence="10">
    <location>
        <begin position="423"/>
        <end position="444"/>
    </location>
</feature>
<evidence type="ECO:0000256" key="4">
    <source>
        <dbReference type="ARBA" id="ARBA00022692"/>
    </source>
</evidence>
<gene>
    <name evidence="11" type="ORF">DHEL01_v202429</name>
</gene>
<keyword evidence="6" id="KW-0653">Protein transport</keyword>
<feature type="transmembrane region" description="Helical" evidence="10">
    <location>
        <begin position="92"/>
        <end position="110"/>
    </location>
</feature>
<organism evidence="11 12">
    <name type="scientific">Diaporthe helianthi</name>
    <dbReference type="NCBI Taxonomy" id="158607"/>
    <lineage>
        <taxon>Eukaryota</taxon>
        <taxon>Fungi</taxon>
        <taxon>Dikarya</taxon>
        <taxon>Ascomycota</taxon>
        <taxon>Pezizomycotina</taxon>
        <taxon>Sordariomycetes</taxon>
        <taxon>Sordariomycetidae</taxon>
        <taxon>Diaporthales</taxon>
        <taxon>Diaporthaceae</taxon>
        <taxon>Diaporthe</taxon>
    </lineage>
</organism>
<sequence length="717" mass="80306">MATEIHQVGSETLSSSGEDRIDEKNTVAASDIEGNFEDDSKRLAADRAEATELTPVEAFKWNVEGDQSPFPEVAACVPNTDDPSLPCNTFRAWFLTTVFVIVFAGCNRFFGLRYPSLSIGYVVAQLLVFPIGRAWENLPRWRLPLGPLSFDINPGRFSIKEHALIVICVNISSSTAYASGALVSIISPVYWDRDFGPGFSFISLLTTQMLGFGLAGLSRTFAFVTWVAPHNQKVNTIFGMNSGLGLLPISLDWTQINYAGSPLTTPFYITCNAFAVVVLFYLFLSPILYYTNVWQSAYLPLLSSSTFDNTGSTYNITRVVDENLNFVLSKYQEYSPMYISMSYSLTYALSFAAVTAIVVHTYLYNGAEIWAKFKNSRHGGEDIHKRLMNNYKEVPDWWYAVLTVVIVALGCVTVSYWDTGLPVWGFIVVCFGMGLILIIPEGILEGTTNQRVFLNIITELIAGYAWPGRAIANMCVKCYGYNSVKHGMDFAQDLKLGQYMKIPPRVLFVGQLYSSVLATATQTGVLRWMIGNIPKLCHSDNTQRFTCAGAKVVYNASLIWGTIGPQRMFQVGQIYHATVYFFIIGPVVTVLVYLLYRRYPNSWVRFINVPIFFNSAGNIPPANTTQYSLWFIFGFLFNYLIRNRAFAWWKRYNYLLQSAMDTGTAIATVIIFFALSYHNVKLNWWGNTVGSDTDDANSVPWLSVPDGEIFGKGPGQF</sequence>
<keyword evidence="8 10" id="KW-0472">Membrane</keyword>
<evidence type="ECO:0000313" key="11">
    <source>
        <dbReference type="EMBL" id="POS79179.1"/>
    </source>
</evidence>
<dbReference type="OrthoDB" id="9986677at2759"/>
<keyword evidence="4 10" id="KW-0812">Transmembrane</keyword>
<dbReference type="NCBIfam" id="TIGR00727">
    <property type="entry name" value="ISP4_OPT"/>
    <property type="match status" value="1"/>
</dbReference>